<dbReference type="GO" id="GO:0015630">
    <property type="term" value="C:microtubule cytoskeleton"/>
    <property type="evidence" value="ECO:0007669"/>
    <property type="project" value="TreeGrafter"/>
</dbReference>
<dbReference type="PANTHER" id="PTHR23074:SF86">
    <property type="entry name" value="SPASTIN"/>
    <property type="match status" value="1"/>
</dbReference>
<keyword evidence="1" id="KW-0547">Nucleotide-binding</keyword>
<dbReference type="AlphaFoldDB" id="A0A8S0TEG5"/>
<dbReference type="Pfam" id="PF17862">
    <property type="entry name" value="AAA_lid_3"/>
    <property type="match status" value="1"/>
</dbReference>
<keyword evidence="5" id="KW-1185">Reference proteome</keyword>
<gene>
    <name evidence="4" type="ORF">OLEA9_A099921</name>
</gene>
<dbReference type="Proteomes" id="UP000594638">
    <property type="component" value="Unassembled WGS sequence"/>
</dbReference>
<dbReference type="InterPro" id="IPR041569">
    <property type="entry name" value="AAA_lid_3"/>
</dbReference>
<evidence type="ECO:0000259" key="3">
    <source>
        <dbReference type="Pfam" id="PF17862"/>
    </source>
</evidence>
<dbReference type="Gene3D" id="1.10.8.60">
    <property type="match status" value="1"/>
</dbReference>
<evidence type="ECO:0000256" key="2">
    <source>
        <dbReference type="ARBA" id="ARBA00022840"/>
    </source>
</evidence>
<dbReference type="SUPFAM" id="SSF52540">
    <property type="entry name" value="P-loop containing nucleoside triphosphate hydrolases"/>
    <property type="match status" value="1"/>
</dbReference>
<dbReference type="InterPro" id="IPR027417">
    <property type="entry name" value="P-loop_NTPase"/>
</dbReference>
<keyword evidence="2" id="KW-0067">ATP-binding</keyword>
<proteinExistence type="predicted"/>
<evidence type="ECO:0000256" key="1">
    <source>
        <dbReference type="ARBA" id="ARBA00022741"/>
    </source>
</evidence>
<protein>
    <submittedName>
        <fullName evidence="4">Spastin</fullName>
    </submittedName>
</protein>
<organism evidence="4 5">
    <name type="scientific">Olea europaea subsp. europaea</name>
    <dbReference type="NCBI Taxonomy" id="158383"/>
    <lineage>
        <taxon>Eukaryota</taxon>
        <taxon>Viridiplantae</taxon>
        <taxon>Streptophyta</taxon>
        <taxon>Embryophyta</taxon>
        <taxon>Tracheophyta</taxon>
        <taxon>Spermatophyta</taxon>
        <taxon>Magnoliopsida</taxon>
        <taxon>eudicotyledons</taxon>
        <taxon>Gunneridae</taxon>
        <taxon>Pentapetalae</taxon>
        <taxon>asterids</taxon>
        <taxon>lamiids</taxon>
        <taxon>Lamiales</taxon>
        <taxon>Oleaceae</taxon>
        <taxon>Oleeae</taxon>
        <taxon>Olea</taxon>
    </lineage>
</organism>
<dbReference type="PANTHER" id="PTHR23074">
    <property type="entry name" value="AAA DOMAIN-CONTAINING"/>
    <property type="match status" value="1"/>
</dbReference>
<name>A0A8S0TEG5_OLEEU</name>
<dbReference type="OrthoDB" id="10251136at2759"/>
<dbReference type="InterPro" id="IPR050304">
    <property type="entry name" value="MT-severing_AAA_ATPase"/>
</dbReference>
<sequence>MVAISRQPSVIFIDEVKRIYIPLQDANARRLLFKDKLKGSFSLPVRELEKLVQETEGYSGSDLQALCEEAARIPIRELGTNILTVNAN</sequence>
<reference evidence="4 5" key="1">
    <citation type="submission" date="2019-12" db="EMBL/GenBank/DDBJ databases">
        <authorList>
            <person name="Alioto T."/>
            <person name="Alioto T."/>
            <person name="Gomez Garrido J."/>
        </authorList>
    </citation>
    <scope>NUCLEOTIDE SEQUENCE [LARGE SCALE GENOMIC DNA]</scope>
</reference>
<dbReference type="GO" id="GO:0016887">
    <property type="term" value="F:ATP hydrolysis activity"/>
    <property type="evidence" value="ECO:0007669"/>
    <property type="project" value="TreeGrafter"/>
</dbReference>
<dbReference type="Gramene" id="OE9A099921T1">
    <property type="protein sequence ID" value="OE9A099921C1"/>
    <property type="gene ID" value="OE9A099921"/>
</dbReference>
<evidence type="ECO:0000313" key="5">
    <source>
        <dbReference type="Proteomes" id="UP000594638"/>
    </source>
</evidence>
<accession>A0A8S0TEG5</accession>
<comment type="caution">
    <text evidence="4">The sequence shown here is derived from an EMBL/GenBank/DDBJ whole genome shotgun (WGS) entry which is preliminary data.</text>
</comment>
<evidence type="ECO:0000313" key="4">
    <source>
        <dbReference type="EMBL" id="CAA3003385.1"/>
    </source>
</evidence>
<dbReference type="EMBL" id="CACTIH010005958">
    <property type="protein sequence ID" value="CAA3003385.1"/>
    <property type="molecule type" value="Genomic_DNA"/>
</dbReference>
<feature type="domain" description="AAA ATPase AAA+ lid" evidence="3">
    <location>
        <begin position="48"/>
        <end position="80"/>
    </location>
</feature>
<dbReference type="GO" id="GO:0000226">
    <property type="term" value="P:microtubule cytoskeleton organization"/>
    <property type="evidence" value="ECO:0007669"/>
    <property type="project" value="UniProtKB-ARBA"/>
</dbReference>
<dbReference type="GO" id="GO:0005524">
    <property type="term" value="F:ATP binding"/>
    <property type="evidence" value="ECO:0007669"/>
    <property type="project" value="UniProtKB-KW"/>
</dbReference>